<comment type="caution">
    <text evidence="1">The sequence shown here is derived from an EMBL/GenBank/DDBJ whole genome shotgun (WGS) entry which is preliminary data.</text>
</comment>
<proteinExistence type="predicted"/>
<organism evidence="1">
    <name type="scientific">mine drainage metagenome</name>
    <dbReference type="NCBI Taxonomy" id="410659"/>
    <lineage>
        <taxon>unclassified sequences</taxon>
        <taxon>metagenomes</taxon>
        <taxon>ecological metagenomes</taxon>
    </lineage>
</organism>
<name>T0Z891_9ZZZZ</name>
<accession>T0Z891</accession>
<reference evidence="1" key="1">
    <citation type="submission" date="2013-08" db="EMBL/GenBank/DDBJ databases">
        <authorList>
            <person name="Mendez C."/>
            <person name="Richter M."/>
            <person name="Ferrer M."/>
            <person name="Sanchez J."/>
        </authorList>
    </citation>
    <scope>NUCLEOTIDE SEQUENCE</scope>
</reference>
<dbReference type="EMBL" id="AUZX01016304">
    <property type="protein sequence ID" value="EQD25995.1"/>
    <property type="molecule type" value="Genomic_DNA"/>
</dbReference>
<dbReference type="AlphaFoldDB" id="T0Z891"/>
<feature type="non-terminal residue" evidence="1">
    <location>
        <position position="159"/>
    </location>
</feature>
<sequence>GFWHGEAASFSEWLRTFAPSLGLREASLWRYLTAARYYQKLRLGLSGRGVACPPLESLPATVSPENLELLAKLARVAPDDVLRTIATRVVSGSIKRAELRTTWQIYRPALGGRTARGTRGVAPSIDPTDPEQFDSLVEAQIVTALTTTEPTWTGSKQPY</sequence>
<gene>
    <name evidence="1" type="ORF">B1A_22054</name>
</gene>
<reference evidence="1" key="2">
    <citation type="journal article" date="2014" name="ISME J.">
        <title>Microbial stratification in low pH oxic and suboxic macroscopic growths along an acid mine drainage.</title>
        <authorList>
            <person name="Mendez-Garcia C."/>
            <person name="Mesa V."/>
            <person name="Sprenger R.R."/>
            <person name="Richter M."/>
            <person name="Diez M.S."/>
            <person name="Solano J."/>
            <person name="Bargiela R."/>
            <person name="Golyshina O.V."/>
            <person name="Manteca A."/>
            <person name="Ramos J.L."/>
            <person name="Gallego J.R."/>
            <person name="Llorente I."/>
            <person name="Martins Dos Santos V.A."/>
            <person name="Jensen O.N."/>
            <person name="Pelaez A.I."/>
            <person name="Sanchez J."/>
            <person name="Ferrer M."/>
        </authorList>
    </citation>
    <scope>NUCLEOTIDE SEQUENCE</scope>
</reference>
<protein>
    <submittedName>
        <fullName evidence="1">Uncharacterized protein</fullName>
    </submittedName>
</protein>
<feature type="non-terminal residue" evidence="1">
    <location>
        <position position="1"/>
    </location>
</feature>
<evidence type="ECO:0000313" key="1">
    <source>
        <dbReference type="EMBL" id="EQD25995.1"/>
    </source>
</evidence>